<dbReference type="SUPFAM" id="SSF54160">
    <property type="entry name" value="Chromo domain-like"/>
    <property type="match status" value="1"/>
</dbReference>
<feature type="domain" description="Chromo" evidence="4">
    <location>
        <begin position="119"/>
        <end position="178"/>
    </location>
</feature>
<gene>
    <name evidence="5" type="ORF">C5167_025686</name>
</gene>
<dbReference type="InterPro" id="IPR023779">
    <property type="entry name" value="Chromodomain_CS"/>
</dbReference>
<dbReference type="OMA" id="QCLRYNP"/>
<dbReference type="PANTHER" id="PTHR47240:SF2">
    <property type="entry name" value="CHROMO DOMAIN-CONTAINING PROTEIN LHP1"/>
    <property type="match status" value="1"/>
</dbReference>
<dbReference type="PROSITE" id="PS50013">
    <property type="entry name" value="CHROMO_2"/>
    <property type="match status" value="1"/>
</dbReference>
<dbReference type="CDD" id="cd00024">
    <property type="entry name" value="CD_CSD"/>
    <property type="match status" value="1"/>
</dbReference>
<evidence type="ECO:0000256" key="1">
    <source>
        <dbReference type="ARBA" id="ARBA00004123"/>
    </source>
</evidence>
<feature type="region of interest" description="Disordered" evidence="3">
    <location>
        <begin position="168"/>
        <end position="263"/>
    </location>
</feature>
<feature type="compositionally biased region" description="Polar residues" evidence="3">
    <location>
        <begin position="211"/>
        <end position="240"/>
    </location>
</feature>
<dbReference type="SMART" id="SM00298">
    <property type="entry name" value="CHROMO"/>
    <property type="match status" value="1"/>
</dbReference>
<dbReference type="OrthoDB" id="1918685at2759"/>
<dbReference type="Pfam" id="PF00385">
    <property type="entry name" value="Chromo"/>
    <property type="match status" value="1"/>
</dbReference>
<reference evidence="5 6" key="1">
    <citation type="journal article" date="2018" name="Science">
        <title>The opium poppy genome and morphinan production.</title>
        <authorList>
            <person name="Guo L."/>
            <person name="Winzer T."/>
            <person name="Yang X."/>
            <person name="Li Y."/>
            <person name="Ning Z."/>
            <person name="He Z."/>
            <person name="Teodor R."/>
            <person name="Lu Y."/>
            <person name="Bowser T.A."/>
            <person name="Graham I.A."/>
            <person name="Ye K."/>
        </authorList>
    </citation>
    <scope>NUCLEOTIDE SEQUENCE [LARGE SCALE GENOMIC DNA]</scope>
    <source>
        <strain evidence="6">cv. HN1</strain>
        <tissue evidence="5">Leaves</tissue>
    </source>
</reference>
<evidence type="ECO:0000313" key="6">
    <source>
        <dbReference type="Proteomes" id="UP000316621"/>
    </source>
</evidence>
<accession>A0A4Y7JS55</accession>
<dbReference type="PANTHER" id="PTHR47240">
    <property type="entry name" value="CHROMO DOMAIN-CONTAINING PROTEIN LHP1"/>
    <property type="match status" value="1"/>
</dbReference>
<feature type="compositionally biased region" description="Basic and acidic residues" evidence="3">
    <location>
        <begin position="107"/>
        <end position="116"/>
    </location>
</feature>
<dbReference type="InterPro" id="IPR000953">
    <property type="entry name" value="Chromo/chromo_shadow_dom"/>
</dbReference>
<evidence type="ECO:0000313" key="5">
    <source>
        <dbReference type="EMBL" id="RZC63924.1"/>
    </source>
</evidence>
<dbReference type="Gramene" id="RZC63924">
    <property type="protein sequence ID" value="RZC63924"/>
    <property type="gene ID" value="C5167_025686"/>
</dbReference>
<dbReference type="InterPro" id="IPR008251">
    <property type="entry name" value="Chromo_shadow_dom"/>
</dbReference>
<proteinExistence type="predicted"/>
<dbReference type="Proteomes" id="UP000316621">
    <property type="component" value="Chromosome 5"/>
</dbReference>
<sequence>MRGGRGRGRGGWSRRRIRGDDDEEEEEHHTGSGDAESESEEAAAIRLELEQNEQQGEDDDDEEEEEEFAEAEETMAVEKSGNHTQEEGFVDSEVQEEEEEEDEENDEKQLPPKLDEGFYEIEHVRRKRVRKGQAQYLIKWRGWPETANTWEPIENLQACVDVVDAFEESLQSGSKGRKRKRRGSFSQPKKTQQRTPSSNVSGSRPGRKPRSLTSPSTENSRPTPSAENSRPTPSAENSRPSTRRHRVASKSLYGEKKGNVTNEGEAKIVDGNNVGTVTQPTENQNELRQRTCTDNVNSDSGKVSIQFPDMRTSDKVESQRVELGRVDFDESIQSNRFTGARRRKSGNVKRFKKESAVSIIDKAQNGDKFEAHRDSEGLTRDDAADQRKAERLSNRSYITKIIKPIGYSASISNDVQDVCVSFVVMSSDGREVVVDNKKLKIDHPQLLISFYEQHLRYSPPVYPPA</sequence>
<dbReference type="Gene3D" id="2.40.50.40">
    <property type="match status" value="2"/>
</dbReference>
<organism evidence="5 6">
    <name type="scientific">Papaver somniferum</name>
    <name type="common">Opium poppy</name>
    <dbReference type="NCBI Taxonomy" id="3469"/>
    <lineage>
        <taxon>Eukaryota</taxon>
        <taxon>Viridiplantae</taxon>
        <taxon>Streptophyta</taxon>
        <taxon>Embryophyta</taxon>
        <taxon>Tracheophyta</taxon>
        <taxon>Spermatophyta</taxon>
        <taxon>Magnoliopsida</taxon>
        <taxon>Ranunculales</taxon>
        <taxon>Papaveraceae</taxon>
        <taxon>Papaveroideae</taxon>
        <taxon>Papaver</taxon>
    </lineage>
</organism>
<feature type="compositionally biased region" description="Basic and acidic residues" evidence="3">
    <location>
        <begin position="253"/>
        <end position="263"/>
    </location>
</feature>
<feature type="compositionally biased region" description="Acidic residues" evidence="3">
    <location>
        <begin position="55"/>
        <end position="75"/>
    </location>
</feature>
<dbReference type="SMART" id="SM00300">
    <property type="entry name" value="ChSh"/>
    <property type="match status" value="1"/>
</dbReference>
<dbReference type="GO" id="GO:0000792">
    <property type="term" value="C:heterochromatin"/>
    <property type="evidence" value="ECO:0007669"/>
    <property type="project" value="UniProtKB-ARBA"/>
</dbReference>
<comment type="subcellular location">
    <subcellularLocation>
        <location evidence="1">Nucleus</location>
    </subcellularLocation>
</comment>
<dbReference type="EMBL" id="CM010719">
    <property type="protein sequence ID" value="RZC63924.1"/>
    <property type="molecule type" value="Genomic_DNA"/>
</dbReference>
<feature type="compositionally biased region" description="Acidic residues" evidence="3">
    <location>
        <begin position="88"/>
        <end position="106"/>
    </location>
</feature>
<keyword evidence="2" id="KW-0539">Nucleus</keyword>
<keyword evidence="6" id="KW-1185">Reference proteome</keyword>
<name>A0A4Y7JS55_PAPSO</name>
<evidence type="ECO:0000259" key="4">
    <source>
        <dbReference type="PROSITE" id="PS50013"/>
    </source>
</evidence>
<evidence type="ECO:0000256" key="2">
    <source>
        <dbReference type="ARBA" id="ARBA00023242"/>
    </source>
</evidence>
<dbReference type="InterPro" id="IPR016197">
    <property type="entry name" value="Chromo-like_dom_sf"/>
</dbReference>
<dbReference type="GO" id="GO:0005634">
    <property type="term" value="C:nucleus"/>
    <property type="evidence" value="ECO:0007669"/>
    <property type="project" value="UniProtKB-SubCell"/>
</dbReference>
<feature type="region of interest" description="Disordered" evidence="3">
    <location>
        <begin position="1"/>
        <end position="116"/>
    </location>
</feature>
<protein>
    <recommendedName>
        <fullName evidence="4">Chromo domain-containing protein</fullName>
    </recommendedName>
</protein>
<feature type="compositionally biased region" description="Basic residues" evidence="3">
    <location>
        <begin position="1"/>
        <end position="17"/>
    </location>
</feature>
<dbReference type="STRING" id="3469.A0A4Y7JS55"/>
<dbReference type="GO" id="GO:0031507">
    <property type="term" value="P:heterochromatin formation"/>
    <property type="evidence" value="ECO:0007669"/>
    <property type="project" value="InterPro"/>
</dbReference>
<dbReference type="AlphaFoldDB" id="A0A4Y7JS55"/>
<dbReference type="PROSITE" id="PS00598">
    <property type="entry name" value="CHROMO_1"/>
    <property type="match status" value="1"/>
</dbReference>
<feature type="compositionally biased region" description="Polar residues" evidence="3">
    <location>
        <begin position="185"/>
        <end position="202"/>
    </location>
</feature>
<dbReference type="InterPro" id="IPR044251">
    <property type="entry name" value="LHP1-like"/>
</dbReference>
<evidence type="ECO:0000256" key="3">
    <source>
        <dbReference type="SAM" id="MobiDB-lite"/>
    </source>
</evidence>
<dbReference type="InterPro" id="IPR023780">
    <property type="entry name" value="Chromo_domain"/>
</dbReference>